<dbReference type="Proteomes" id="UP000600214">
    <property type="component" value="Unassembled WGS sequence"/>
</dbReference>
<reference evidence="2" key="1">
    <citation type="journal article" date="2019" name="Int. J. Syst. Evol. Microbiol.">
        <title>The Global Catalogue of Microorganisms (GCM) 10K type strain sequencing project: providing services to taxonomists for standard genome sequencing and annotation.</title>
        <authorList>
            <consortium name="The Broad Institute Genomics Platform"/>
            <consortium name="The Broad Institute Genome Sequencing Center for Infectious Disease"/>
            <person name="Wu L."/>
            <person name="Ma J."/>
        </authorList>
    </citation>
    <scope>NUCLEOTIDE SEQUENCE [LARGE SCALE GENOMIC DNA]</scope>
    <source>
        <strain evidence="2">CGMCC 1.15288</strain>
    </source>
</reference>
<sequence>MESQNEVSFVVTKIEEPRKFGSVFEIGGEYIGIKDGRSIFWTDPGSGQQWIFYNNDTCQVI</sequence>
<evidence type="ECO:0000313" key="1">
    <source>
        <dbReference type="EMBL" id="GGH55663.1"/>
    </source>
</evidence>
<dbReference type="RefSeq" id="WP_188939346.1">
    <property type="nucleotide sequence ID" value="NZ_BMIA01000009.1"/>
</dbReference>
<evidence type="ECO:0000313" key="2">
    <source>
        <dbReference type="Proteomes" id="UP000600214"/>
    </source>
</evidence>
<organism evidence="1 2">
    <name type="scientific">Dyadobacter endophyticus</name>
    <dbReference type="NCBI Taxonomy" id="1749036"/>
    <lineage>
        <taxon>Bacteria</taxon>
        <taxon>Pseudomonadati</taxon>
        <taxon>Bacteroidota</taxon>
        <taxon>Cytophagia</taxon>
        <taxon>Cytophagales</taxon>
        <taxon>Spirosomataceae</taxon>
        <taxon>Dyadobacter</taxon>
    </lineage>
</organism>
<keyword evidence="2" id="KW-1185">Reference proteome</keyword>
<name>A0ABQ1ZDG7_9BACT</name>
<proteinExistence type="predicted"/>
<protein>
    <submittedName>
        <fullName evidence="1">Uncharacterized protein</fullName>
    </submittedName>
</protein>
<comment type="caution">
    <text evidence="1">The sequence shown here is derived from an EMBL/GenBank/DDBJ whole genome shotgun (WGS) entry which is preliminary data.</text>
</comment>
<accession>A0ABQ1ZDG7</accession>
<gene>
    <name evidence="1" type="ORF">GCM10007423_63440</name>
</gene>
<dbReference type="EMBL" id="BMIA01000009">
    <property type="protein sequence ID" value="GGH55663.1"/>
    <property type="molecule type" value="Genomic_DNA"/>
</dbReference>